<accession>A0A941JUS7</accession>
<dbReference type="GO" id="GO:0003700">
    <property type="term" value="F:DNA-binding transcription factor activity"/>
    <property type="evidence" value="ECO:0007669"/>
    <property type="project" value="InterPro"/>
</dbReference>
<gene>
    <name evidence="6" type="ORF">DSM107014_06110</name>
</gene>
<evidence type="ECO:0000313" key="7">
    <source>
        <dbReference type="Proteomes" id="UP000767446"/>
    </source>
</evidence>
<evidence type="ECO:0000256" key="2">
    <source>
        <dbReference type="ARBA" id="ARBA00023015"/>
    </source>
</evidence>
<dbReference type="InterPro" id="IPR036390">
    <property type="entry name" value="WH_DNA-bd_sf"/>
</dbReference>
<dbReference type="Gene3D" id="3.40.190.290">
    <property type="match status" value="1"/>
</dbReference>
<keyword evidence="2" id="KW-0805">Transcription regulation</keyword>
<dbReference type="CDD" id="cd08422">
    <property type="entry name" value="PBP2_CrgA_like"/>
    <property type="match status" value="1"/>
</dbReference>
<dbReference type="FunFam" id="3.40.190.290:FF:000001">
    <property type="entry name" value="Transcriptional regulator, LysR family"/>
    <property type="match status" value="1"/>
</dbReference>
<dbReference type="AlphaFoldDB" id="A0A941JUS7"/>
<name>A0A941JUS7_9CHRO</name>
<evidence type="ECO:0000256" key="4">
    <source>
        <dbReference type="ARBA" id="ARBA00023163"/>
    </source>
</evidence>
<dbReference type="SUPFAM" id="SSF53850">
    <property type="entry name" value="Periplasmic binding protein-like II"/>
    <property type="match status" value="1"/>
</dbReference>
<keyword evidence="4" id="KW-0804">Transcription</keyword>
<dbReference type="PROSITE" id="PS50931">
    <property type="entry name" value="HTH_LYSR"/>
    <property type="match status" value="1"/>
</dbReference>
<evidence type="ECO:0000256" key="1">
    <source>
        <dbReference type="ARBA" id="ARBA00009437"/>
    </source>
</evidence>
<dbReference type="InterPro" id="IPR000847">
    <property type="entry name" value="LysR_HTH_N"/>
</dbReference>
<dbReference type="SUPFAM" id="SSF46785">
    <property type="entry name" value="Winged helix' DNA-binding domain"/>
    <property type="match status" value="1"/>
</dbReference>
<evidence type="ECO:0000259" key="5">
    <source>
        <dbReference type="PROSITE" id="PS50931"/>
    </source>
</evidence>
<dbReference type="InterPro" id="IPR005119">
    <property type="entry name" value="LysR_subst-bd"/>
</dbReference>
<reference evidence="6" key="1">
    <citation type="submission" date="2021-02" db="EMBL/GenBank/DDBJ databases">
        <title>Metagenome analyses of Stigonema ocellatum DSM 106950, Chlorogloea purpurea SAG 13.99 and Gomphosphaeria aponina DSM 107014.</title>
        <authorList>
            <person name="Marter P."/>
            <person name="Huang S."/>
        </authorList>
    </citation>
    <scope>NUCLEOTIDE SEQUENCE</scope>
    <source>
        <strain evidence="6">JP213</strain>
    </source>
</reference>
<dbReference type="Pfam" id="PF03466">
    <property type="entry name" value="LysR_substrate"/>
    <property type="match status" value="1"/>
</dbReference>
<feature type="domain" description="HTH lysR-type" evidence="5">
    <location>
        <begin position="1"/>
        <end position="59"/>
    </location>
</feature>
<organism evidence="6 7">
    <name type="scientific">Gomphosphaeria aponina SAG 52.96 = DSM 107014</name>
    <dbReference type="NCBI Taxonomy" id="1521640"/>
    <lineage>
        <taxon>Bacteria</taxon>
        <taxon>Bacillati</taxon>
        <taxon>Cyanobacteriota</taxon>
        <taxon>Cyanophyceae</taxon>
        <taxon>Oscillatoriophycideae</taxon>
        <taxon>Chroococcales</taxon>
        <taxon>Gomphosphaeriaceae</taxon>
        <taxon>Gomphosphaeria</taxon>
    </lineage>
</organism>
<dbReference type="FunFam" id="1.10.10.10:FF:000001">
    <property type="entry name" value="LysR family transcriptional regulator"/>
    <property type="match status" value="1"/>
</dbReference>
<dbReference type="InterPro" id="IPR036388">
    <property type="entry name" value="WH-like_DNA-bd_sf"/>
</dbReference>
<dbReference type="PANTHER" id="PTHR30537">
    <property type="entry name" value="HTH-TYPE TRANSCRIPTIONAL REGULATOR"/>
    <property type="match status" value="1"/>
</dbReference>
<dbReference type="Proteomes" id="UP000767446">
    <property type="component" value="Unassembled WGS sequence"/>
</dbReference>
<evidence type="ECO:0000313" key="6">
    <source>
        <dbReference type="EMBL" id="MBR8827470.1"/>
    </source>
</evidence>
<dbReference type="PANTHER" id="PTHR30537:SF80">
    <property type="entry name" value="TRANSCRIPTIONAL REGULATOR"/>
    <property type="match status" value="1"/>
</dbReference>
<evidence type="ECO:0000256" key="3">
    <source>
        <dbReference type="ARBA" id="ARBA00023125"/>
    </source>
</evidence>
<dbReference type="InterPro" id="IPR058163">
    <property type="entry name" value="LysR-type_TF_proteobact-type"/>
</dbReference>
<comment type="similarity">
    <text evidence="1">Belongs to the LysR transcriptional regulatory family.</text>
</comment>
<dbReference type="EMBL" id="JADQBC010000032">
    <property type="protein sequence ID" value="MBR8827470.1"/>
    <property type="molecule type" value="Genomic_DNA"/>
</dbReference>
<dbReference type="PRINTS" id="PR00039">
    <property type="entry name" value="HTHLYSR"/>
</dbReference>
<dbReference type="GO" id="GO:0003677">
    <property type="term" value="F:DNA binding"/>
    <property type="evidence" value="ECO:0007669"/>
    <property type="project" value="UniProtKB-KW"/>
</dbReference>
<dbReference type="Gene3D" id="1.10.10.10">
    <property type="entry name" value="Winged helix-like DNA-binding domain superfamily/Winged helix DNA-binding domain"/>
    <property type="match status" value="1"/>
</dbReference>
<comment type="caution">
    <text evidence="6">The sequence shown here is derived from an EMBL/GenBank/DDBJ whole genome shotgun (WGS) entry which is preliminary data.</text>
</comment>
<dbReference type="Pfam" id="PF00126">
    <property type="entry name" value="HTH_1"/>
    <property type="match status" value="1"/>
</dbReference>
<protein>
    <submittedName>
        <fullName evidence="6">LysR family transcriptional regulator</fullName>
    </submittedName>
</protein>
<proteinExistence type="inferred from homology"/>
<sequence length="302" mass="34174">MDRIAWMQIFVRAVETNSFSAVAREMQTTQPTISKQIAALEKYLGVQLLIRSTTKLTLTEEGTRYYQYCQQILATVAEAETSMMGKEKASGILRLGCSVLFGQMQIVPRLKAFMHRYPDVKVDLMMVDHFVNLVEEGLDLVIRIGNLQDNSIIFHRLGTTRRVTVATTTYFEQAGEPKTPDELINHNCIVYTRLSTGNEWHFQGADGIVKVRVKGCFQTNSSVAIRAAVLSGLGIAVAPVWMFGEDIYRGKLQVVLQDYQPTTLPIHAIYRRSCFHQAKVSCFIDFLAEEFKLDPWVSDYGQ</sequence>
<keyword evidence="3" id="KW-0238">DNA-binding</keyword>